<dbReference type="Gene3D" id="3.30.420.150">
    <property type="entry name" value="Exopolyphosphatase. Domain 2"/>
    <property type="match status" value="1"/>
</dbReference>
<name>A0A4V1QWN1_9SPHN</name>
<dbReference type="SUPFAM" id="SSF53067">
    <property type="entry name" value="Actin-like ATPase domain"/>
    <property type="match status" value="2"/>
</dbReference>
<dbReference type="InterPro" id="IPR043129">
    <property type="entry name" value="ATPase_NBD"/>
</dbReference>
<dbReference type="CDD" id="cd24052">
    <property type="entry name" value="ASKHA_NBD_HpPPX-GppA-like"/>
    <property type="match status" value="1"/>
</dbReference>
<comment type="caution">
    <text evidence="2">The sequence shown here is derived from an EMBL/GenBank/DDBJ whole genome shotgun (WGS) entry which is preliminary data.</text>
</comment>
<dbReference type="Pfam" id="PF02541">
    <property type="entry name" value="Ppx-GppA"/>
    <property type="match status" value="1"/>
</dbReference>
<organism evidence="2 3">
    <name type="scientific">Pelagerythrobacter rhizovicinus</name>
    <dbReference type="NCBI Taxonomy" id="2268576"/>
    <lineage>
        <taxon>Bacteria</taxon>
        <taxon>Pseudomonadati</taxon>
        <taxon>Pseudomonadota</taxon>
        <taxon>Alphaproteobacteria</taxon>
        <taxon>Sphingomonadales</taxon>
        <taxon>Erythrobacteraceae</taxon>
        <taxon>Pelagerythrobacter</taxon>
    </lineage>
</organism>
<proteinExistence type="predicted"/>
<dbReference type="Gene3D" id="3.30.420.40">
    <property type="match status" value="1"/>
</dbReference>
<dbReference type="InterPro" id="IPR050273">
    <property type="entry name" value="GppA/Ppx_hydrolase"/>
</dbReference>
<gene>
    <name evidence="2" type="ORF">ETX26_07540</name>
</gene>
<accession>A0A4V1QWN1</accession>
<evidence type="ECO:0000313" key="3">
    <source>
        <dbReference type="Proteomes" id="UP000293623"/>
    </source>
</evidence>
<dbReference type="EMBL" id="SDPV01000001">
    <property type="protein sequence ID" value="RXZ66736.1"/>
    <property type="molecule type" value="Genomic_DNA"/>
</dbReference>
<evidence type="ECO:0000259" key="1">
    <source>
        <dbReference type="Pfam" id="PF02541"/>
    </source>
</evidence>
<dbReference type="AlphaFoldDB" id="A0A4V1QWN1"/>
<dbReference type="PANTHER" id="PTHR30005">
    <property type="entry name" value="EXOPOLYPHOSPHATASE"/>
    <property type="match status" value="1"/>
</dbReference>
<reference evidence="2 3" key="1">
    <citation type="submission" date="2019-01" db="EMBL/GenBank/DDBJ databases">
        <title>Altererythrobacter rhizovicinus sp. nov., isolated from the rhizosphere soil of Haloxylon ammodendron.</title>
        <authorList>
            <person name="Li H.-P."/>
            <person name="Gou J.-Y."/>
            <person name="Yao D."/>
            <person name="Han Q.-Q."/>
            <person name="Shao K.-Z."/>
            <person name="Zhao Q."/>
            <person name="Zhang J.-L."/>
        </authorList>
    </citation>
    <scope>NUCLEOTIDE SEQUENCE [LARGE SCALE GENOMIC DNA]</scope>
    <source>
        <strain evidence="2 3">AY-3R</strain>
    </source>
</reference>
<evidence type="ECO:0000313" key="2">
    <source>
        <dbReference type="EMBL" id="RXZ66736.1"/>
    </source>
</evidence>
<feature type="domain" description="Ppx/GppA phosphatase N-terminal" evidence="1">
    <location>
        <begin position="35"/>
        <end position="306"/>
    </location>
</feature>
<protein>
    <submittedName>
        <fullName evidence="2">Ppx/GppA family phosphatase</fullName>
    </submittedName>
</protein>
<dbReference type="GO" id="GO:0016462">
    <property type="term" value="F:pyrophosphatase activity"/>
    <property type="evidence" value="ECO:0007669"/>
    <property type="project" value="TreeGrafter"/>
</dbReference>
<dbReference type="Proteomes" id="UP000293623">
    <property type="component" value="Unassembled WGS sequence"/>
</dbReference>
<sequence>MRAFAWRGLRVAPADRRAVIDIGSNTVRLVVYDGPQRAPRTMWNEKVVARLGRDLAETGRIPDEASEQALAALARFALLTRELGVTDVQTVATAAAREAENGGEFLERVRELGLAPQLLSGEEEAVAAAYGVIGAFPDARGVVADLGGGSLELVAVEDGACRDGATLPLGTLCLPALRAKEAPGFKRAVKKAFMKAGGAAAQAGPLYLVGGTWRALAAYAMRSTRYPVTDPHGYQLDVQEADRIARALTRTDPAKLVEIEGIGAMRAPSLPHAAALLRIMLAEIEPEGLVFSSWGLREGLLFRRLDALERAKDPLIVAVADFAAPMKSAITDAALMSAWVVGVAEPGGSKSERLRLAGALLSLTLHRVEPNFRTSQAVEWALDKRWIGLDAHGRAMLAAMMLGSCGKTSWPKRVAALAPEKDLRQAVGWGLAMRLARRMGATSRVSVTTSALERDGTSLVLRLDQSRAALAGEGVMRDLAALAEWLELTPELRVAE</sequence>
<dbReference type="Gene3D" id="1.10.3210.10">
    <property type="entry name" value="Hypothetical protein af1432"/>
    <property type="match status" value="1"/>
</dbReference>
<dbReference type="InterPro" id="IPR003695">
    <property type="entry name" value="Ppx_GppA_N"/>
</dbReference>
<keyword evidence="3" id="KW-1185">Reference proteome</keyword>
<dbReference type="OrthoDB" id="3698573at2"/>
<dbReference type="PANTHER" id="PTHR30005:SF0">
    <property type="entry name" value="RETROGRADE REGULATION PROTEIN 2"/>
    <property type="match status" value="1"/>
</dbReference>